<dbReference type="EMBL" id="MGDD01000123">
    <property type="protein sequence ID" value="OGL46531.1"/>
    <property type="molecule type" value="Genomic_DNA"/>
</dbReference>
<dbReference type="Proteomes" id="UP000179266">
    <property type="component" value="Unassembled WGS sequence"/>
</dbReference>
<organism evidence="2 3">
    <name type="scientific">Candidatus Schekmanbacteria bacterium RBG_13_48_7</name>
    <dbReference type="NCBI Taxonomy" id="1817878"/>
    <lineage>
        <taxon>Bacteria</taxon>
        <taxon>Candidatus Schekmaniibacteriota</taxon>
    </lineage>
</organism>
<dbReference type="AlphaFoldDB" id="A0A1F7RYJ3"/>
<feature type="domain" description="DUF5659" evidence="1">
    <location>
        <begin position="8"/>
        <end position="75"/>
    </location>
</feature>
<proteinExistence type="predicted"/>
<dbReference type="InterPro" id="IPR043718">
    <property type="entry name" value="DUF5659"/>
</dbReference>
<name>A0A1F7RYJ3_9BACT</name>
<protein>
    <recommendedName>
        <fullName evidence="1">DUF5659 domain-containing protein</fullName>
    </recommendedName>
</protein>
<sequence length="82" mass="9478">MNSNEIKNNQITTDDLAFSAYLKMKGFSLIRSDQKKSRSTFTFEVGADTDQLKVEFINSEFIKYYNELRNLKKIVLTKGSLT</sequence>
<evidence type="ECO:0000313" key="3">
    <source>
        <dbReference type="Proteomes" id="UP000179266"/>
    </source>
</evidence>
<evidence type="ECO:0000259" key="1">
    <source>
        <dbReference type="Pfam" id="PF18903"/>
    </source>
</evidence>
<gene>
    <name evidence="2" type="ORF">A2161_22085</name>
</gene>
<comment type="caution">
    <text evidence="2">The sequence shown here is derived from an EMBL/GenBank/DDBJ whole genome shotgun (WGS) entry which is preliminary data.</text>
</comment>
<evidence type="ECO:0000313" key="2">
    <source>
        <dbReference type="EMBL" id="OGL46531.1"/>
    </source>
</evidence>
<accession>A0A1F7RYJ3</accession>
<reference evidence="2 3" key="1">
    <citation type="journal article" date="2016" name="Nat. Commun.">
        <title>Thousands of microbial genomes shed light on interconnected biogeochemical processes in an aquifer system.</title>
        <authorList>
            <person name="Anantharaman K."/>
            <person name="Brown C.T."/>
            <person name="Hug L.A."/>
            <person name="Sharon I."/>
            <person name="Castelle C.J."/>
            <person name="Probst A.J."/>
            <person name="Thomas B.C."/>
            <person name="Singh A."/>
            <person name="Wilkins M.J."/>
            <person name="Karaoz U."/>
            <person name="Brodie E.L."/>
            <person name="Williams K.H."/>
            <person name="Hubbard S.S."/>
            <person name="Banfield J.F."/>
        </authorList>
    </citation>
    <scope>NUCLEOTIDE SEQUENCE [LARGE SCALE GENOMIC DNA]</scope>
</reference>
<dbReference type="Pfam" id="PF18903">
    <property type="entry name" value="DUF5659"/>
    <property type="match status" value="1"/>
</dbReference>